<feature type="compositionally biased region" description="Polar residues" evidence="1">
    <location>
        <begin position="223"/>
        <end position="236"/>
    </location>
</feature>
<reference evidence="3" key="1">
    <citation type="journal article" date="2015" name="Genome Announc.">
        <title>Draft genome sequence of the cellulolytic fungus Chaetomium globosum.</title>
        <authorList>
            <person name="Cuomo C.A."/>
            <person name="Untereiner W.A."/>
            <person name="Ma L.-J."/>
            <person name="Grabherr M."/>
            <person name="Birren B.W."/>
        </authorList>
    </citation>
    <scope>NUCLEOTIDE SEQUENCE [LARGE SCALE GENOMIC DNA]</scope>
    <source>
        <strain evidence="3">ATCC 6205 / CBS 148.51 / DSM 1962 / NBRC 6347 / NRRL 1970</strain>
    </source>
</reference>
<sequence>MISTEFGERRLSSWASLTARCKSAQAASTYFRRECPWFGCMNEMLSGPSWSADFDCFAPDAPGRQPYRCGIAHTTPSKKDRLLVEEYEGLLSIELSASNTWSRLHTEYGGEPSAYGGTPRGDDEYMYSIIHDSNPAARQAQMIAIAEDVLARLEEKATQYLIFEQTYVLKDQITQAAKAVGQLKGITGEAVSPCFRRLGRHLCRHPAADKPKYRGPTFKSSEKTSLMPSASTWAMS</sequence>
<evidence type="ECO:0000313" key="2">
    <source>
        <dbReference type="EMBL" id="EAQ91799.1"/>
    </source>
</evidence>
<organism evidence="2 3">
    <name type="scientific">Chaetomium globosum (strain ATCC 6205 / CBS 148.51 / DSM 1962 / NBRC 6347 / NRRL 1970)</name>
    <name type="common">Soil fungus</name>
    <dbReference type="NCBI Taxonomy" id="306901"/>
    <lineage>
        <taxon>Eukaryota</taxon>
        <taxon>Fungi</taxon>
        <taxon>Dikarya</taxon>
        <taxon>Ascomycota</taxon>
        <taxon>Pezizomycotina</taxon>
        <taxon>Sordariomycetes</taxon>
        <taxon>Sordariomycetidae</taxon>
        <taxon>Sordariales</taxon>
        <taxon>Chaetomiaceae</taxon>
        <taxon>Chaetomium</taxon>
    </lineage>
</organism>
<keyword evidence="3" id="KW-1185">Reference proteome</keyword>
<dbReference type="AlphaFoldDB" id="Q2HIC0"/>
<dbReference type="Proteomes" id="UP000001056">
    <property type="component" value="Unassembled WGS sequence"/>
</dbReference>
<dbReference type="EMBL" id="CH408029">
    <property type="protein sequence ID" value="EAQ91799.1"/>
    <property type="molecule type" value="Genomic_DNA"/>
</dbReference>
<dbReference type="RefSeq" id="XP_001219255.1">
    <property type="nucleotide sequence ID" value="XM_001219254.1"/>
</dbReference>
<accession>Q2HIC0</accession>
<dbReference type="GeneID" id="4387672"/>
<evidence type="ECO:0000256" key="1">
    <source>
        <dbReference type="SAM" id="MobiDB-lite"/>
    </source>
</evidence>
<gene>
    <name evidence="2" type="ORF">CHGG_00034</name>
</gene>
<name>Q2HIC0_CHAGB</name>
<evidence type="ECO:0000313" key="3">
    <source>
        <dbReference type="Proteomes" id="UP000001056"/>
    </source>
</evidence>
<protein>
    <submittedName>
        <fullName evidence="2">Uncharacterized protein</fullName>
    </submittedName>
</protein>
<feature type="region of interest" description="Disordered" evidence="1">
    <location>
        <begin position="206"/>
        <end position="236"/>
    </location>
</feature>
<dbReference type="InParanoid" id="Q2HIC0"/>
<proteinExistence type="predicted"/>
<dbReference type="HOGENOM" id="CLU_1175271_0_0_1"/>
<dbReference type="VEuPathDB" id="FungiDB:CHGG_00034"/>